<evidence type="ECO:0000256" key="1">
    <source>
        <dbReference type="ARBA" id="ARBA00004120"/>
    </source>
</evidence>
<keyword evidence="7" id="KW-0966">Cell projection</keyword>
<feature type="compositionally biased region" description="Low complexity" evidence="8">
    <location>
        <begin position="241"/>
        <end position="255"/>
    </location>
</feature>
<dbReference type="InterPro" id="IPR006594">
    <property type="entry name" value="LisH"/>
</dbReference>
<evidence type="ECO:0000256" key="6">
    <source>
        <dbReference type="ARBA" id="ARBA00023212"/>
    </source>
</evidence>
<evidence type="ECO:0000256" key="7">
    <source>
        <dbReference type="ARBA" id="ARBA00023273"/>
    </source>
</evidence>
<dbReference type="GO" id="GO:0030030">
    <property type="term" value="P:cell projection organization"/>
    <property type="evidence" value="ECO:0007669"/>
    <property type="project" value="UniProtKB-KW"/>
</dbReference>
<evidence type="ECO:0000256" key="4">
    <source>
        <dbReference type="ARBA" id="ARBA00022490"/>
    </source>
</evidence>
<dbReference type="InterPro" id="IPR018993">
    <property type="entry name" value="FOP_dimerisation-dom_N"/>
</dbReference>
<dbReference type="GO" id="GO:0005815">
    <property type="term" value="C:microtubule organizing center"/>
    <property type="evidence" value="ECO:0007669"/>
    <property type="project" value="InterPro"/>
</dbReference>
<comment type="subcellular location">
    <subcellularLocation>
        <location evidence="1">Cytoplasm</location>
        <location evidence="1">Cytoskeleton</location>
        <location evidence="1">Cilium basal body</location>
    </subcellularLocation>
    <subcellularLocation>
        <location evidence="2">Cytoplasm</location>
        <location evidence="2">Cytoskeleton</location>
        <location evidence="2">Microtubule organizing center</location>
        <location evidence="2">Centrosome</location>
    </subcellularLocation>
</comment>
<reference evidence="10 11" key="1">
    <citation type="journal article" date="2014" name="Nat. Commun.">
        <title>Klebsormidium flaccidum genome reveals primary factors for plant terrestrial adaptation.</title>
        <authorList>
            <person name="Hori K."/>
            <person name="Maruyama F."/>
            <person name="Fujisawa T."/>
            <person name="Togashi T."/>
            <person name="Yamamoto N."/>
            <person name="Seo M."/>
            <person name="Sato S."/>
            <person name="Yamada T."/>
            <person name="Mori H."/>
            <person name="Tajima N."/>
            <person name="Moriyama T."/>
            <person name="Ikeuchi M."/>
            <person name="Watanabe M."/>
            <person name="Wada H."/>
            <person name="Kobayashi K."/>
            <person name="Saito M."/>
            <person name="Masuda T."/>
            <person name="Sasaki-Sekimoto Y."/>
            <person name="Mashiguchi K."/>
            <person name="Awai K."/>
            <person name="Shimojima M."/>
            <person name="Masuda S."/>
            <person name="Iwai M."/>
            <person name="Nobusawa T."/>
            <person name="Narise T."/>
            <person name="Kondo S."/>
            <person name="Saito H."/>
            <person name="Sato R."/>
            <person name="Murakawa M."/>
            <person name="Ihara Y."/>
            <person name="Oshima-Yamada Y."/>
            <person name="Ohtaka K."/>
            <person name="Satoh M."/>
            <person name="Sonobe K."/>
            <person name="Ishii M."/>
            <person name="Ohtani R."/>
            <person name="Kanamori-Sato M."/>
            <person name="Honoki R."/>
            <person name="Miyazaki D."/>
            <person name="Mochizuki H."/>
            <person name="Umetsu J."/>
            <person name="Higashi K."/>
            <person name="Shibata D."/>
            <person name="Kamiya Y."/>
            <person name="Sato N."/>
            <person name="Nakamura Y."/>
            <person name="Tabata S."/>
            <person name="Ida S."/>
            <person name="Kurokawa K."/>
            <person name="Ohta H."/>
        </authorList>
    </citation>
    <scope>NUCLEOTIDE SEQUENCE [LARGE SCALE GENOMIC DNA]</scope>
    <source>
        <strain evidence="10 11">NIES-2285</strain>
    </source>
</reference>
<keyword evidence="5" id="KW-0970">Cilium biogenesis/degradation</keyword>
<keyword evidence="6" id="KW-0206">Cytoskeleton</keyword>
<evidence type="ECO:0000256" key="8">
    <source>
        <dbReference type="SAM" id="MobiDB-lite"/>
    </source>
</evidence>
<feature type="compositionally biased region" description="Acidic residues" evidence="8">
    <location>
        <begin position="353"/>
        <end position="364"/>
    </location>
</feature>
<keyword evidence="4" id="KW-0963">Cytoplasm</keyword>
<accession>A0A1Y1IDM9</accession>
<evidence type="ECO:0000256" key="3">
    <source>
        <dbReference type="ARBA" id="ARBA00005385"/>
    </source>
</evidence>
<dbReference type="STRING" id="105231.A0A1Y1IDM9"/>
<dbReference type="AlphaFoldDB" id="A0A1Y1IDM9"/>
<feature type="region of interest" description="Disordered" evidence="8">
    <location>
        <begin position="286"/>
        <end position="387"/>
    </location>
</feature>
<feature type="compositionally biased region" description="Polar residues" evidence="8">
    <location>
        <begin position="306"/>
        <end position="318"/>
    </location>
</feature>
<feature type="compositionally biased region" description="Basic and acidic residues" evidence="8">
    <location>
        <begin position="189"/>
        <end position="202"/>
    </location>
</feature>
<proteinExistence type="inferred from homology"/>
<comment type="similarity">
    <text evidence="3">Belongs to the CEP43 family.</text>
</comment>
<feature type="compositionally biased region" description="Polar residues" evidence="8">
    <location>
        <begin position="143"/>
        <end position="163"/>
    </location>
</feature>
<protein>
    <submittedName>
        <fullName evidence="10">FOP N terminal dimerisation domain containing protein</fullName>
    </submittedName>
</protein>
<evidence type="ECO:0000313" key="10">
    <source>
        <dbReference type="EMBL" id="GAQ88693.1"/>
    </source>
</evidence>
<keyword evidence="11" id="KW-1185">Reference proteome</keyword>
<dbReference type="GO" id="GO:0034453">
    <property type="term" value="P:microtubule anchoring"/>
    <property type="evidence" value="ECO:0007669"/>
    <property type="project" value="InterPro"/>
</dbReference>
<dbReference type="PANTHER" id="PTHR15431">
    <property type="entry name" value="FGFR1 ONCOGENE PARTNER/LISH DOMAIN-CONTAINING PROTEIN"/>
    <property type="match status" value="1"/>
</dbReference>
<evidence type="ECO:0000313" key="11">
    <source>
        <dbReference type="Proteomes" id="UP000054558"/>
    </source>
</evidence>
<sequence>MMADYDREIEDLKALVTKALEKKGVLSKIRAQLRASVFQAIEEQDKVSEENGEETAIVGGCSKQAKELHNTPSGRLLSGLILEYFEWAELDHTVQIYLPEANLTDSGASRAQLADSLGLGHAAKSNERPLLLELIEARRSQDAPRSSSPTTNSFAPPTSSSRLSAAETMAATSPYGSSPYGPTPSGTGRTRDGAPDTNEHSRPQSPAKRYESPPSPSKVPTAAAFFTSSILASEISPGKPASPAAAFSDPPTSSPREADQRSLLGALPPLHKQALPALGSRRYAGLAPLRASQDEPATAGHGASGQAPSSEETSSPVITSARTRRSSSESEDSPRGSPGRQLDRPATPSEERDISEEIEEEELSVEASDLSVGSQPQAKSNEPLVRK</sequence>
<name>A0A1Y1IDM9_KLENI</name>
<feature type="region of interest" description="Disordered" evidence="8">
    <location>
        <begin position="234"/>
        <end position="269"/>
    </location>
</feature>
<dbReference type="PROSITE" id="PS50896">
    <property type="entry name" value="LISH"/>
    <property type="match status" value="1"/>
</dbReference>
<dbReference type="Proteomes" id="UP000054558">
    <property type="component" value="Unassembled WGS sequence"/>
</dbReference>
<dbReference type="Pfam" id="PF09398">
    <property type="entry name" value="FOP_dimer"/>
    <property type="match status" value="1"/>
</dbReference>
<gene>
    <name evidence="10" type="ORF">KFL_004520100</name>
</gene>
<feature type="compositionally biased region" description="Low complexity" evidence="8">
    <location>
        <begin position="172"/>
        <end position="188"/>
    </location>
</feature>
<dbReference type="Gene3D" id="1.20.960.40">
    <property type="match status" value="1"/>
</dbReference>
<feature type="region of interest" description="Disordered" evidence="8">
    <location>
        <begin position="139"/>
        <end position="222"/>
    </location>
</feature>
<evidence type="ECO:0000256" key="5">
    <source>
        <dbReference type="ARBA" id="ARBA00022794"/>
    </source>
</evidence>
<dbReference type="EMBL" id="DF237401">
    <property type="protein sequence ID" value="GAQ88693.1"/>
    <property type="molecule type" value="Genomic_DNA"/>
</dbReference>
<dbReference type="OrthoDB" id="5970631at2759"/>
<feature type="domain" description="FGFR1 oncogene partner (FOP) N-terminal dimerisation" evidence="9">
    <location>
        <begin position="65"/>
        <end position="136"/>
    </location>
</feature>
<dbReference type="PANTHER" id="PTHR15431:SF4">
    <property type="entry name" value="PROTEIN TONNEAU 1B"/>
    <property type="match status" value="1"/>
</dbReference>
<evidence type="ECO:0000259" key="9">
    <source>
        <dbReference type="Pfam" id="PF09398"/>
    </source>
</evidence>
<organism evidence="10 11">
    <name type="scientific">Klebsormidium nitens</name>
    <name type="common">Green alga</name>
    <name type="synonym">Ulothrix nitens</name>
    <dbReference type="NCBI Taxonomy" id="105231"/>
    <lineage>
        <taxon>Eukaryota</taxon>
        <taxon>Viridiplantae</taxon>
        <taxon>Streptophyta</taxon>
        <taxon>Klebsormidiophyceae</taxon>
        <taxon>Klebsormidiales</taxon>
        <taxon>Klebsormidiaceae</taxon>
        <taxon>Klebsormidium</taxon>
    </lineage>
</organism>
<evidence type="ECO:0000256" key="2">
    <source>
        <dbReference type="ARBA" id="ARBA00004300"/>
    </source>
</evidence>